<dbReference type="InterPro" id="IPR000629">
    <property type="entry name" value="RNA-helicase_DEAD-box_CS"/>
</dbReference>
<evidence type="ECO:0000313" key="10">
    <source>
        <dbReference type="Proteomes" id="UP001357485"/>
    </source>
</evidence>
<evidence type="ECO:0000256" key="2">
    <source>
        <dbReference type="ARBA" id="ARBA00022801"/>
    </source>
</evidence>
<dbReference type="Gene3D" id="3.40.50.300">
    <property type="entry name" value="P-loop containing nucleotide triphosphate hydrolases"/>
    <property type="match status" value="2"/>
</dbReference>
<dbReference type="Pfam" id="PF00271">
    <property type="entry name" value="Helicase_C"/>
    <property type="match status" value="1"/>
</dbReference>
<dbReference type="InterPro" id="IPR001650">
    <property type="entry name" value="Helicase_C-like"/>
</dbReference>
<evidence type="ECO:0000259" key="7">
    <source>
        <dbReference type="PROSITE" id="PS51192"/>
    </source>
</evidence>
<dbReference type="Pfam" id="PF00270">
    <property type="entry name" value="DEAD"/>
    <property type="match status" value="1"/>
</dbReference>
<gene>
    <name evidence="9" type="ORF">LTR16_007408</name>
</gene>
<dbReference type="InterPro" id="IPR027417">
    <property type="entry name" value="P-loop_NTPase"/>
</dbReference>
<evidence type="ECO:0000259" key="8">
    <source>
        <dbReference type="PROSITE" id="PS51194"/>
    </source>
</evidence>
<keyword evidence="5 6" id="KW-0694">RNA-binding</keyword>
<sequence length="286" mass="32022">MGCHILVGTPGRLNDILSDRDSGVQAPKLSALVLDEADRLLDAGFWEEISNIINLLPSRRERDRQTLMFSATVPNEVIKLVRETLKPGYQYVKTVDDGEEPTHERVPQRYVTAGGFENLLPTLYELCLREIEKAATKQANPSIDNGSDGRPFKAIVYFNSTAEVTLAASVFMNLRDPQTRSTPLHPARIYEIHARLSQMQRTRAADNFRASRSGILFSSDVTARGMDFPDVTHVIQVGMPGQRDTYIHRIGRTARAGKEGQGWLIISGLEAPELRYRLPKLPLKPD</sequence>
<dbReference type="InterPro" id="IPR014001">
    <property type="entry name" value="Helicase_ATP-bd"/>
</dbReference>
<dbReference type="PROSITE" id="PS00039">
    <property type="entry name" value="DEAD_ATP_HELICASE"/>
    <property type="match status" value="1"/>
</dbReference>
<evidence type="ECO:0000256" key="4">
    <source>
        <dbReference type="ARBA" id="ARBA00022840"/>
    </source>
</evidence>
<organism evidence="9 10">
    <name type="scientific">Cryomyces antarcticus</name>
    <dbReference type="NCBI Taxonomy" id="329879"/>
    <lineage>
        <taxon>Eukaryota</taxon>
        <taxon>Fungi</taxon>
        <taxon>Dikarya</taxon>
        <taxon>Ascomycota</taxon>
        <taxon>Pezizomycotina</taxon>
        <taxon>Dothideomycetes</taxon>
        <taxon>Dothideomycetes incertae sedis</taxon>
        <taxon>Cryomyces</taxon>
    </lineage>
</organism>
<evidence type="ECO:0000256" key="3">
    <source>
        <dbReference type="ARBA" id="ARBA00022806"/>
    </source>
</evidence>
<protein>
    <recommendedName>
        <fullName evidence="6">ATP-dependent RNA helicase</fullName>
        <ecNumber evidence="6">3.6.4.13</ecNumber>
    </recommendedName>
</protein>
<comment type="domain">
    <text evidence="6">The Q motif is unique to and characteristic of the DEAD box family of RNA helicases and controls ATP binding and hydrolysis.</text>
</comment>
<accession>A0ABR0LVD0</accession>
<evidence type="ECO:0000256" key="5">
    <source>
        <dbReference type="ARBA" id="ARBA00022884"/>
    </source>
</evidence>
<keyword evidence="10" id="KW-1185">Reference proteome</keyword>
<comment type="catalytic activity">
    <reaction evidence="6">
        <text>ATP + H2O = ADP + phosphate + H(+)</text>
        <dbReference type="Rhea" id="RHEA:13065"/>
        <dbReference type="ChEBI" id="CHEBI:15377"/>
        <dbReference type="ChEBI" id="CHEBI:15378"/>
        <dbReference type="ChEBI" id="CHEBI:30616"/>
        <dbReference type="ChEBI" id="CHEBI:43474"/>
        <dbReference type="ChEBI" id="CHEBI:456216"/>
        <dbReference type="EC" id="3.6.4.13"/>
    </reaction>
</comment>
<evidence type="ECO:0000256" key="1">
    <source>
        <dbReference type="ARBA" id="ARBA00022741"/>
    </source>
</evidence>
<dbReference type="Proteomes" id="UP001357485">
    <property type="component" value="Unassembled WGS sequence"/>
</dbReference>
<reference evidence="9 10" key="1">
    <citation type="submission" date="2023-08" db="EMBL/GenBank/DDBJ databases">
        <title>Black Yeasts Isolated from many extreme environments.</title>
        <authorList>
            <person name="Coleine C."/>
            <person name="Stajich J.E."/>
            <person name="Selbmann L."/>
        </authorList>
    </citation>
    <scope>NUCLEOTIDE SEQUENCE [LARGE SCALE GENOMIC DNA]</scope>
    <source>
        <strain evidence="9 10">CCFEE 536</strain>
    </source>
</reference>
<feature type="domain" description="Helicase ATP-binding" evidence="7">
    <location>
        <begin position="1"/>
        <end position="91"/>
    </location>
</feature>
<evidence type="ECO:0000256" key="6">
    <source>
        <dbReference type="RuleBase" id="RU365068"/>
    </source>
</evidence>
<keyword evidence="3 6" id="KW-0347">Helicase</keyword>
<feature type="non-terminal residue" evidence="9">
    <location>
        <position position="286"/>
    </location>
</feature>
<keyword evidence="1 6" id="KW-0547">Nucleotide-binding</keyword>
<dbReference type="SMART" id="SM00490">
    <property type="entry name" value="HELICc"/>
    <property type="match status" value="1"/>
</dbReference>
<dbReference type="SUPFAM" id="SSF52540">
    <property type="entry name" value="P-loop containing nucleoside triphosphate hydrolases"/>
    <property type="match status" value="1"/>
</dbReference>
<proteinExistence type="inferred from homology"/>
<dbReference type="PROSITE" id="PS51194">
    <property type="entry name" value="HELICASE_CTER"/>
    <property type="match status" value="1"/>
</dbReference>
<dbReference type="EMBL" id="JAVRRA010009783">
    <property type="protein sequence ID" value="KAK5245080.1"/>
    <property type="molecule type" value="Genomic_DNA"/>
</dbReference>
<feature type="domain" description="Helicase C-terminal" evidence="8">
    <location>
        <begin position="119"/>
        <end position="286"/>
    </location>
</feature>
<comment type="caution">
    <text evidence="9">The sequence shown here is derived from an EMBL/GenBank/DDBJ whole genome shotgun (WGS) entry which is preliminary data.</text>
</comment>
<evidence type="ECO:0000313" key="9">
    <source>
        <dbReference type="EMBL" id="KAK5245080.1"/>
    </source>
</evidence>
<dbReference type="CDD" id="cd18787">
    <property type="entry name" value="SF2_C_DEAD"/>
    <property type="match status" value="1"/>
</dbReference>
<comment type="function">
    <text evidence="6">RNA helicase.</text>
</comment>
<keyword evidence="2 6" id="KW-0378">Hydrolase</keyword>
<keyword evidence="4 6" id="KW-0067">ATP-binding</keyword>
<dbReference type="EC" id="3.6.4.13" evidence="6"/>
<dbReference type="PROSITE" id="PS51192">
    <property type="entry name" value="HELICASE_ATP_BIND_1"/>
    <property type="match status" value="1"/>
</dbReference>
<dbReference type="InterPro" id="IPR011545">
    <property type="entry name" value="DEAD/DEAH_box_helicase_dom"/>
</dbReference>
<dbReference type="PANTHER" id="PTHR24031">
    <property type="entry name" value="RNA HELICASE"/>
    <property type="match status" value="1"/>
</dbReference>
<comment type="similarity">
    <text evidence="6">Belongs to the DEAD box helicase family.</text>
</comment>
<name>A0ABR0LVD0_9PEZI</name>